<organism evidence="1 2">
    <name type="scientific">Neisseria elongata subsp. glycolytica ATCC 29315</name>
    <dbReference type="NCBI Taxonomy" id="546263"/>
    <lineage>
        <taxon>Bacteria</taxon>
        <taxon>Pseudomonadati</taxon>
        <taxon>Pseudomonadota</taxon>
        <taxon>Betaproteobacteria</taxon>
        <taxon>Neisseriales</taxon>
        <taxon>Neisseriaceae</taxon>
        <taxon>Neisseria</taxon>
    </lineage>
</organism>
<proteinExistence type="predicted"/>
<keyword evidence="2" id="KW-1185">Reference proteome</keyword>
<reference evidence="2" key="1">
    <citation type="submission" date="2014-05" db="EMBL/GenBank/DDBJ databases">
        <title>Complete Genome sequence of Neisseria elongata subsp. glycolytica.</title>
        <authorList>
            <person name="Veyrier F.J."/>
            <person name="Taha M.-K."/>
        </authorList>
    </citation>
    <scope>NUCLEOTIDE SEQUENCE [LARGE SCALE GENOMIC DNA]</scope>
    <source>
        <strain evidence="2">ATCC 29315</strain>
    </source>
</reference>
<evidence type="ECO:0000313" key="2">
    <source>
        <dbReference type="Proteomes" id="UP000031392"/>
    </source>
</evidence>
<dbReference type="PATRIC" id="fig|546263.7.peg.841"/>
<sequence>MSDVSNFARHNAVSVVEFADYLRECLPPVRWPEAEAERDTWRQRLPYSLVVKLFYPQLDFAERRCRHTFGGCFGECLQRQSEYPSCFEPLPHCHNGRWRARRLAKTGYDFGYCEWLFAEEEAFRRFAAFIPEIRFGEHYG</sequence>
<dbReference type="HOGENOM" id="CLU_1833021_0_0_4"/>
<dbReference type="AlphaFoldDB" id="A0A0B5CL78"/>
<name>A0A0B5CL78_NEIEG</name>
<dbReference type="RefSeq" id="WP_040665839.1">
    <property type="nucleotide sequence ID" value="NZ_CP007726.1"/>
</dbReference>
<gene>
    <name evidence="1" type="ORF">NELON_03985</name>
</gene>
<protein>
    <submittedName>
        <fullName evidence="1">Uncharacterized protein</fullName>
    </submittedName>
</protein>
<dbReference type="Proteomes" id="UP000031392">
    <property type="component" value="Chromosome"/>
</dbReference>
<evidence type="ECO:0000313" key="1">
    <source>
        <dbReference type="EMBL" id="AJE18129.1"/>
    </source>
</evidence>
<reference evidence="1 2" key="2">
    <citation type="journal article" date="2015" name="PLoS Genet.">
        <title>Common Cell Shape Evolution of Two Nasopharyngeal Pathogens.</title>
        <authorList>
            <person name="Veyrier F.J."/>
            <person name="Biais N."/>
            <person name="Morales P."/>
            <person name="Belkacem N."/>
            <person name="Guilhen C."/>
            <person name="Ranjeva S."/>
            <person name="Sismeiro O."/>
            <person name="Pehau-Arnaudet G."/>
            <person name="Rocha E.P."/>
            <person name="Werts C."/>
            <person name="Taha M.K."/>
            <person name="Boneca I.G."/>
        </authorList>
    </citation>
    <scope>NUCLEOTIDE SEQUENCE [LARGE SCALE GENOMIC DNA]</scope>
    <source>
        <strain evidence="1 2">ATCC 29315</strain>
    </source>
</reference>
<dbReference type="EMBL" id="CP007726">
    <property type="protein sequence ID" value="AJE18129.1"/>
    <property type="molecule type" value="Genomic_DNA"/>
</dbReference>
<dbReference type="KEGG" id="nel:NELON_03985"/>
<accession>A0A0B5CL78</accession>